<evidence type="ECO:0000313" key="3">
    <source>
        <dbReference type="Proteomes" id="UP000190911"/>
    </source>
</evidence>
<dbReference type="AlphaFoldDB" id="A0A1M7F6G9"/>
<dbReference type="Proteomes" id="UP000190911">
    <property type="component" value="Chromosome I"/>
</dbReference>
<organism evidence="2 3">
    <name type="scientific">Vreelandella subglaciescola</name>
    <dbReference type="NCBI Taxonomy" id="29571"/>
    <lineage>
        <taxon>Bacteria</taxon>
        <taxon>Pseudomonadati</taxon>
        <taxon>Pseudomonadota</taxon>
        <taxon>Gammaproteobacteria</taxon>
        <taxon>Oceanospirillales</taxon>
        <taxon>Halomonadaceae</taxon>
        <taxon>Vreelandella</taxon>
    </lineage>
</organism>
<accession>A0A1M7F6G9</accession>
<dbReference type="OrthoDB" id="7354757at2"/>
<proteinExistence type="predicted"/>
<evidence type="ECO:0000313" key="2">
    <source>
        <dbReference type="EMBL" id="SHL99595.1"/>
    </source>
</evidence>
<feature type="transmembrane region" description="Helical" evidence="1">
    <location>
        <begin position="80"/>
        <end position="104"/>
    </location>
</feature>
<gene>
    <name evidence="2" type="ORF">SAMN05878437_0685</name>
</gene>
<evidence type="ECO:0000256" key="1">
    <source>
        <dbReference type="SAM" id="Phobius"/>
    </source>
</evidence>
<name>A0A1M7F6G9_9GAMM</name>
<evidence type="ECO:0008006" key="4">
    <source>
        <dbReference type="Google" id="ProtNLM"/>
    </source>
</evidence>
<keyword evidence="1" id="KW-0472">Membrane</keyword>
<keyword evidence="3" id="KW-1185">Reference proteome</keyword>
<keyword evidence="1" id="KW-0812">Transmembrane</keyword>
<protein>
    <recommendedName>
        <fullName evidence="4">DUF2628 domain-containing protein</fullName>
    </recommendedName>
</protein>
<dbReference type="FunCoup" id="A0A1M7F6G9">
    <property type="interactions" value="3"/>
</dbReference>
<dbReference type="STRING" id="29571.SAMN05878437_0685"/>
<dbReference type="InParanoid" id="A0A1M7F6G9"/>
<dbReference type="InterPro" id="IPR024399">
    <property type="entry name" value="DUF2628"/>
</dbReference>
<dbReference type="Pfam" id="PF10947">
    <property type="entry name" value="DUF2628"/>
    <property type="match status" value="1"/>
</dbReference>
<sequence>MRDNMPMNNDATRHLSEAWKTKFALLQKIGADKTCLYPPVRSPEYKALSIKEKLNISFNPWALFFDWVYYLCKKMWLKGAFIIGATFLFYTLMTVLDALAGGVIPATLFWLPTPIICTQIANHDYYRKIIHHEEMWPGLPTIFSRPAGAIGFPLAAAGVFIAVSLTPIGVFP</sequence>
<feature type="transmembrane region" description="Helical" evidence="1">
    <location>
        <begin position="150"/>
        <end position="171"/>
    </location>
</feature>
<reference evidence="2 3" key="1">
    <citation type="submission" date="2016-11" db="EMBL/GenBank/DDBJ databases">
        <authorList>
            <person name="Jaros S."/>
            <person name="Januszkiewicz K."/>
            <person name="Wedrychowicz H."/>
        </authorList>
    </citation>
    <scope>NUCLEOTIDE SEQUENCE [LARGE SCALE GENOMIC DNA]</scope>
    <source>
        <strain evidence="2 3">ACAM 12</strain>
    </source>
</reference>
<dbReference type="EMBL" id="LT670847">
    <property type="protein sequence ID" value="SHL99595.1"/>
    <property type="molecule type" value="Genomic_DNA"/>
</dbReference>
<keyword evidence="1" id="KW-1133">Transmembrane helix</keyword>